<keyword evidence="2" id="KW-1185">Reference proteome</keyword>
<dbReference type="OMA" id="NTRYEMY"/>
<proteinExistence type="predicted"/>
<evidence type="ECO:0000313" key="1">
    <source>
        <dbReference type="EMBL" id="KKO75494.1"/>
    </source>
</evidence>
<dbReference type="GeneID" id="36319259"/>
<dbReference type="Proteomes" id="UP000034350">
    <property type="component" value="Unassembled WGS sequence"/>
</dbReference>
<name>A0A0F9ZD14_9MICR</name>
<dbReference type="OrthoDB" id="2191194at2759"/>
<sequence length="129" mass="15283">MKKYDIFLVNNLKCNYSQDLTKDISLNFESSSILKSAKYIKSKTIIQFNFLKYSPMHCLKLFFITVTGKTKDGYIGYDTSCRCLINWNEKLNVNTRYEMYGKLEKNKLLILNCEKVLEIDYKKLVYQLL</sequence>
<reference evidence="1 2" key="1">
    <citation type="journal article" date="2015" name="Environ. Microbiol.">
        <title>Genome analyses suggest the presence of polyploidy and recent human-driven expansions in eight global populations of the honeybee pathogen Nosema ceranae.</title>
        <authorList>
            <person name="Pelin A."/>
            <person name="Selman M."/>
            <person name="Aris-Brosou S."/>
            <person name="Farinelli L."/>
            <person name="Corradi N."/>
        </authorList>
    </citation>
    <scope>NUCLEOTIDE SEQUENCE [LARGE SCALE GENOMIC DNA]</scope>
    <source>
        <strain evidence="1 2">PA08 1199</strain>
    </source>
</reference>
<dbReference type="AlphaFoldDB" id="A0A0F9ZD14"/>
<dbReference type="EMBL" id="JPQZ01000019">
    <property type="protein sequence ID" value="KKO75494.1"/>
    <property type="molecule type" value="Genomic_DNA"/>
</dbReference>
<dbReference type="RefSeq" id="XP_024331236.1">
    <property type="nucleotide sequence ID" value="XM_024474343.1"/>
</dbReference>
<accession>A0A0F9ZD14</accession>
<comment type="caution">
    <text evidence="1">The sequence shown here is derived from an EMBL/GenBank/DDBJ whole genome shotgun (WGS) entry which is preliminary data.</text>
</comment>
<gene>
    <name evidence="1" type="ORF">AAJ76_1900019051</name>
</gene>
<organism evidence="1 2">
    <name type="scientific">Vairimorpha ceranae</name>
    <dbReference type="NCBI Taxonomy" id="40302"/>
    <lineage>
        <taxon>Eukaryota</taxon>
        <taxon>Fungi</taxon>
        <taxon>Fungi incertae sedis</taxon>
        <taxon>Microsporidia</taxon>
        <taxon>Nosematidae</taxon>
        <taxon>Vairimorpha</taxon>
    </lineage>
</organism>
<dbReference type="VEuPathDB" id="MicrosporidiaDB:G9O61_00g021190"/>
<dbReference type="VEuPathDB" id="MicrosporidiaDB:AAJ76_1900019051"/>
<evidence type="ECO:0000313" key="2">
    <source>
        <dbReference type="Proteomes" id="UP000034350"/>
    </source>
</evidence>
<protein>
    <submittedName>
        <fullName evidence="1">Uncharacterized protein</fullName>
    </submittedName>
</protein>
<dbReference type="VEuPathDB" id="MicrosporidiaDB:NCER_100840"/>